<name>A0A1G1WM87_9BACT</name>
<evidence type="ECO:0000256" key="7">
    <source>
        <dbReference type="HAMAP-Rule" id="MF_01337"/>
    </source>
</evidence>
<comment type="function">
    <text evidence="7">This is one of the proteins that bind and probably mediate the attachment of the 5S RNA into the large ribosomal subunit, where it forms part of the central protuberance.</text>
</comment>
<dbReference type="InterPro" id="IPR004389">
    <property type="entry name" value="Ribosomal_uL18_bac-type"/>
</dbReference>
<dbReference type="Pfam" id="PF00861">
    <property type="entry name" value="Ribosomal_L18p"/>
    <property type="match status" value="1"/>
</dbReference>
<sequence>MKTKLLSSRRQGRKKAITAKIKASTPIRLGVFRSSAHIYAYITDDTKGRVILSSRDSTAKTKMTKTEKAYEVGKSIAQKAKEAGIKKIAFDRSGFLYHGRVKSLAEGAREGGLEF</sequence>
<protein>
    <recommendedName>
        <fullName evidence="6 7">Large ribosomal subunit protein uL18</fullName>
    </recommendedName>
</protein>
<comment type="similarity">
    <text evidence="1 7">Belongs to the universal ribosomal protein uL18 family.</text>
</comment>
<dbReference type="PANTHER" id="PTHR12899:SF3">
    <property type="entry name" value="LARGE RIBOSOMAL SUBUNIT PROTEIN UL18M"/>
    <property type="match status" value="1"/>
</dbReference>
<comment type="caution">
    <text evidence="8">The sequence shown here is derived from an EMBL/GenBank/DDBJ whole genome shotgun (WGS) entry which is preliminary data.</text>
</comment>
<evidence type="ECO:0000256" key="4">
    <source>
        <dbReference type="ARBA" id="ARBA00022980"/>
    </source>
</evidence>
<dbReference type="GO" id="GO:0005840">
    <property type="term" value="C:ribosome"/>
    <property type="evidence" value="ECO:0007669"/>
    <property type="project" value="UniProtKB-KW"/>
</dbReference>
<evidence type="ECO:0000256" key="1">
    <source>
        <dbReference type="ARBA" id="ARBA00007116"/>
    </source>
</evidence>
<keyword evidence="5 7" id="KW-0687">Ribonucleoprotein</keyword>
<organism evidence="8 9">
    <name type="scientific">Candidatus Woykebacteria bacterium RIFCSPHIGHO2_02_FULL_43_16b</name>
    <dbReference type="NCBI Taxonomy" id="1802601"/>
    <lineage>
        <taxon>Bacteria</taxon>
        <taxon>Candidatus Woykeibacteriota</taxon>
    </lineage>
</organism>
<keyword evidence="2 7" id="KW-0699">rRNA-binding</keyword>
<dbReference type="NCBIfam" id="TIGR00060">
    <property type="entry name" value="L18_bact"/>
    <property type="match status" value="1"/>
</dbReference>
<evidence type="ECO:0000256" key="5">
    <source>
        <dbReference type="ARBA" id="ARBA00023274"/>
    </source>
</evidence>
<comment type="subunit">
    <text evidence="7">Part of the 50S ribosomal subunit; part of the 5S rRNA/L5/L18/L25 subcomplex. Contacts the 5S and 23S rRNAs.</text>
</comment>
<dbReference type="GO" id="GO:0008097">
    <property type="term" value="F:5S rRNA binding"/>
    <property type="evidence" value="ECO:0007669"/>
    <property type="project" value="TreeGrafter"/>
</dbReference>
<evidence type="ECO:0000313" key="9">
    <source>
        <dbReference type="Proteomes" id="UP000177821"/>
    </source>
</evidence>
<dbReference type="GO" id="GO:0003735">
    <property type="term" value="F:structural constituent of ribosome"/>
    <property type="evidence" value="ECO:0007669"/>
    <property type="project" value="InterPro"/>
</dbReference>
<dbReference type="HAMAP" id="MF_01337_B">
    <property type="entry name" value="Ribosomal_uL18_B"/>
    <property type="match status" value="1"/>
</dbReference>
<dbReference type="CDD" id="cd00432">
    <property type="entry name" value="Ribosomal_L18_L5e"/>
    <property type="match status" value="1"/>
</dbReference>
<dbReference type="SUPFAM" id="SSF53137">
    <property type="entry name" value="Translational machinery components"/>
    <property type="match status" value="1"/>
</dbReference>
<proteinExistence type="inferred from homology"/>
<dbReference type="Gene3D" id="3.30.420.100">
    <property type="match status" value="1"/>
</dbReference>
<dbReference type="EMBL" id="MHCX01000045">
    <property type="protein sequence ID" value="OGY28711.1"/>
    <property type="molecule type" value="Genomic_DNA"/>
</dbReference>
<evidence type="ECO:0000256" key="2">
    <source>
        <dbReference type="ARBA" id="ARBA00022730"/>
    </source>
</evidence>
<dbReference type="PANTHER" id="PTHR12899">
    <property type="entry name" value="39S RIBOSOMAL PROTEIN L18, MITOCHONDRIAL"/>
    <property type="match status" value="1"/>
</dbReference>
<dbReference type="FunFam" id="3.30.420.100:FF:000001">
    <property type="entry name" value="50S ribosomal protein L18"/>
    <property type="match status" value="1"/>
</dbReference>
<evidence type="ECO:0000256" key="6">
    <source>
        <dbReference type="ARBA" id="ARBA00035197"/>
    </source>
</evidence>
<dbReference type="AlphaFoldDB" id="A0A1G1WM87"/>
<reference evidence="8 9" key="1">
    <citation type="journal article" date="2016" name="Nat. Commun.">
        <title>Thousands of microbial genomes shed light on interconnected biogeochemical processes in an aquifer system.</title>
        <authorList>
            <person name="Anantharaman K."/>
            <person name="Brown C.T."/>
            <person name="Hug L.A."/>
            <person name="Sharon I."/>
            <person name="Castelle C.J."/>
            <person name="Probst A.J."/>
            <person name="Thomas B.C."/>
            <person name="Singh A."/>
            <person name="Wilkins M.J."/>
            <person name="Karaoz U."/>
            <person name="Brodie E.L."/>
            <person name="Williams K.H."/>
            <person name="Hubbard S.S."/>
            <person name="Banfield J.F."/>
        </authorList>
    </citation>
    <scope>NUCLEOTIDE SEQUENCE [LARGE SCALE GENOMIC DNA]</scope>
</reference>
<dbReference type="InterPro" id="IPR005484">
    <property type="entry name" value="Ribosomal_uL18_bac/plant/anim"/>
</dbReference>
<dbReference type="GO" id="GO:1990904">
    <property type="term" value="C:ribonucleoprotein complex"/>
    <property type="evidence" value="ECO:0007669"/>
    <property type="project" value="UniProtKB-KW"/>
</dbReference>
<accession>A0A1G1WM87</accession>
<dbReference type="InterPro" id="IPR057268">
    <property type="entry name" value="Ribosomal_L18"/>
</dbReference>
<keyword evidence="3 7" id="KW-0694">RNA-binding</keyword>
<dbReference type="GO" id="GO:0006412">
    <property type="term" value="P:translation"/>
    <property type="evidence" value="ECO:0007669"/>
    <property type="project" value="UniProtKB-UniRule"/>
</dbReference>
<gene>
    <name evidence="7" type="primary">rplR</name>
    <name evidence="8" type="ORF">A3J50_01175</name>
</gene>
<dbReference type="Proteomes" id="UP000177821">
    <property type="component" value="Unassembled WGS sequence"/>
</dbReference>
<dbReference type="GO" id="GO:0005737">
    <property type="term" value="C:cytoplasm"/>
    <property type="evidence" value="ECO:0007669"/>
    <property type="project" value="UniProtKB-ARBA"/>
</dbReference>
<evidence type="ECO:0000313" key="8">
    <source>
        <dbReference type="EMBL" id="OGY28711.1"/>
    </source>
</evidence>
<evidence type="ECO:0000256" key="3">
    <source>
        <dbReference type="ARBA" id="ARBA00022884"/>
    </source>
</evidence>
<keyword evidence="4 7" id="KW-0689">Ribosomal protein</keyword>